<dbReference type="OrthoDB" id="14419at2759"/>
<feature type="compositionally biased region" description="Acidic residues" evidence="1">
    <location>
        <begin position="549"/>
        <end position="569"/>
    </location>
</feature>
<dbReference type="Gene3D" id="1.50.10.10">
    <property type="match status" value="1"/>
</dbReference>
<protein>
    <submittedName>
        <fullName evidence="4">Uncharacterized protein</fullName>
    </submittedName>
</protein>
<dbReference type="GO" id="GO:0009311">
    <property type="term" value="P:oligosaccharide metabolic process"/>
    <property type="evidence" value="ECO:0007669"/>
    <property type="project" value="InterPro"/>
</dbReference>
<dbReference type="SUPFAM" id="SSF48208">
    <property type="entry name" value="Six-hairpin glycosidases"/>
    <property type="match status" value="1"/>
</dbReference>
<dbReference type="Proteomes" id="UP000245946">
    <property type="component" value="Unassembled WGS sequence"/>
</dbReference>
<feature type="region of interest" description="Disordered" evidence="1">
    <location>
        <begin position="514"/>
        <end position="587"/>
    </location>
</feature>
<dbReference type="STRING" id="58919.A0A316YZQ2"/>
<dbReference type="InterPro" id="IPR008928">
    <property type="entry name" value="6-hairpin_glycosidase_sf"/>
</dbReference>
<evidence type="ECO:0000313" key="4">
    <source>
        <dbReference type="EMBL" id="PWN94691.1"/>
    </source>
</evidence>
<feature type="region of interest" description="Disordered" evidence="1">
    <location>
        <begin position="1202"/>
        <end position="1234"/>
    </location>
</feature>
<keyword evidence="5" id="KW-1185">Reference proteome</keyword>
<dbReference type="AlphaFoldDB" id="A0A316YZQ2"/>
<dbReference type="Pfam" id="PF03200">
    <property type="entry name" value="Glyco_hydro_63"/>
    <property type="match status" value="1"/>
</dbReference>
<dbReference type="InterPro" id="IPR054491">
    <property type="entry name" value="MGH1-like_GH"/>
</dbReference>
<dbReference type="InterPro" id="IPR012341">
    <property type="entry name" value="6hp_glycosidase-like_sf"/>
</dbReference>
<dbReference type="GO" id="GO:0004573">
    <property type="term" value="F:Glc3Man9GlcNAc2 oligosaccharide glucosidase activity"/>
    <property type="evidence" value="ECO:0007669"/>
    <property type="project" value="InterPro"/>
</dbReference>
<dbReference type="InterPro" id="IPR004888">
    <property type="entry name" value="Glycoside_hydrolase_63"/>
</dbReference>
<feature type="region of interest" description="Disordered" evidence="1">
    <location>
        <begin position="1"/>
        <end position="168"/>
    </location>
</feature>
<feature type="compositionally biased region" description="Polar residues" evidence="1">
    <location>
        <begin position="68"/>
        <end position="95"/>
    </location>
</feature>
<feature type="domain" description="Mannosylglycerate hydrolase MGH1-like glycoside hydrolase" evidence="3">
    <location>
        <begin position="721"/>
        <end position="825"/>
    </location>
</feature>
<sequence>MSAPHATDYAQPDGRRTPTARDGALDDDAHSSGGSTGENLRISIPGGGNHADRTKEKHPQKKKREQSEATVQASNDSNESTPEQATRPRSNSRPSFHSRDSVWEHKPDYHPSHKSPYANPNHYSSRPQTYHQKSYSHMSTPPTPTSGATRHGQFASGESEEMGHGRGPTSAIERGIEASATDRSWQTQEEIRLDEDARKERHWRRWGCYLAERQWGTVREDYSGNGDAWTHFPHESARSRTFRWGEDGIAGLCDNHGRLGFSLAFWNGKDRMLKERLFGLANNEGNHGEDVKELYWYLDNTPTHSYMKMLYKYPQSAYPYEQLVREARNRGRDVAEFEITDMDIFDDDRYWDIYVEYAKDADDEEAISVRISAYNRGPEAADLHIIPQIFFKNYWSWPKEEPEKPQFKQMDDLTIRATHKDLDTMNLYCSTSPAPSAPPRKRGAAPELISDEEIAPELLFTENETNLERLYGGRNKTYAKDAFHDHIVPQHRLEKDQPKDVRKTRTVKRTVKRMVKAAKAAGKQAAGAAEAAKEKALNGSNGANGHSAEDDDEEEHEVEEEVEEEEEYWEPPTDTKPTRDYTNPNKEGTKAAAHYHFQGVPANGGCAVVRMKLTRKSQQEDPAINDDEAFDAGIEARQRDADEFYTRIASGPISDDMKNIMRQALAGMLWNKQHYTFIQPEWLKGDAGQPAPPPERKNIRNKEWRHLHMEDVLSMPDKWEYPFPAVWDTAFHCIPLAMIDPTYAKKQLDLFTREWYMKPDGALPAYEWNFSDVNPPVHAWSTFRVFKIERKMYGREDLDFLERVFQKLLINFTWWVNRKDSSGSNVFEGGFLGLDNIGPFNRSEPLPTGGILRQADGTAWMAFYALNMLNMALELAKHNPTYEDIASKFFEHFIFISDAMTYKDSDGAGEGVSLWSEEDGFYYDAISWGDGKSQVIPVKSLVGLIPLYATLTLEPSVLKRFPSFAKRVQWFLDNRPEMSQRNIANMSVPGRGERRLLSMVSRERLELILKRMLDETEFLSKYGVRSLSKYHQDKPFHVNVGGEDFGVGYWSGDSQSPMFGGNSNWRGPVWLAVNFLMVESLQRFYQYYGEDFKIECPTGSGDFMHLGHVAEELQHRLIAIFSQDDAGRRACNGGMPKLDFDPHFRNLVVLHEFFDGNSGKGLGASHQCGWTGLIAFSIMSAGMTYKSSTPRTPRSTAQHYFDEHLTDDGRSDAGSQYSVPYSHSFSRPPSPDEL</sequence>
<feature type="compositionally biased region" description="Low complexity" evidence="1">
    <location>
        <begin position="517"/>
        <end position="530"/>
    </location>
</feature>
<feature type="compositionally biased region" description="Basic and acidic residues" evidence="1">
    <location>
        <begin position="1202"/>
        <end position="1211"/>
    </location>
</feature>
<evidence type="ECO:0000259" key="3">
    <source>
        <dbReference type="Pfam" id="PF22422"/>
    </source>
</evidence>
<accession>A0A316YZQ2</accession>
<evidence type="ECO:0000259" key="2">
    <source>
        <dbReference type="Pfam" id="PF03200"/>
    </source>
</evidence>
<feature type="compositionally biased region" description="Basic and acidic residues" evidence="1">
    <location>
        <begin position="97"/>
        <end position="111"/>
    </location>
</feature>
<dbReference type="PANTHER" id="PTHR10412">
    <property type="entry name" value="MANNOSYL-OLIGOSACCHARIDE GLUCOSIDASE"/>
    <property type="match status" value="1"/>
</dbReference>
<dbReference type="PANTHER" id="PTHR10412:SF10">
    <property type="entry name" value="GLYCOSYL HYDROLASE FAMILY 63 C-TERMINAL DOMAIN-CONTAINING PROTEIN"/>
    <property type="match status" value="1"/>
</dbReference>
<dbReference type="InterPro" id="IPR031335">
    <property type="entry name" value="Glyco_hydro_63_C"/>
</dbReference>
<dbReference type="RefSeq" id="XP_025594970.1">
    <property type="nucleotide sequence ID" value="XM_025743607.1"/>
</dbReference>
<reference evidence="4 5" key="1">
    <citation type="journal article" date="2018" name="Mol. Biol. Evol.">
        <title>Broad Genomic Sampling Reveals a Smut Pathogenic Ancestry of the Fungal Clade Ustilaginomycotina.</title>
        <authorList>
            <person name="Kijpornyongpan T."/>
            <person name="Mondo S.J."/>
            <person name="Barry K."/>
            <person name="Sandor L."/>
            <person name="Lee J."/>
            <person name="Lipzen A."/>
            <person name="Pangilinan J."/>
            <person name="LaButti K."/>
            <person name="Hainaut M."/>
            <person name="Henrissat B."/>
            <person name="Grigoriev I.V."/>
            <person name="Spatafora J.W."/>
            <person name="Aime M.C."/>
        </authorList>
    </citation>
    <scope>NUCLEOTIDE SEQUENCE [LARGE SCALE GENOMIC DNA]</scope>
    <source>
        <strain evidence="4 5">MCA 4186</strain>
    </source>
</reference>
<dbReference type="EMBL" id="KZ819310">
    <property type="protein sequence ID" value="PWN94691.1"/>
    <property type="molecule type" value="Genomic_DNA"/>
</dbReference>
<gene>
    <name evidence="4" type="ORF">FA09DRAFT_332809</name>
</gene>
<feature type="compositionally biased region" description="Polar residues" evidence="1">
    <location>
        <begin position="1213"/>
        <end position="1227"/>
    </location>
</feature>
<dbReference type="Pfam" id="PF22422">
    <property type="entry name" value="MGH1-like_GH"/>
    <property type="match status" value="1"/>
</dbReference>
<evidence type="ECO:0000256" key="1">
    <source>
        <dbReference type="SAM" id="MobiDB-lite"/>
    </source>
</evidence>
<name>A0A316YZQ2_9BASI</name>
<feature type="domain" description="Glycosyl hydrolase family 63 C-terminal" evidence="2">
    <location>
        <begin position="1001"/>
        <end position="1090"/>
    </location>
</feature>
<proteinExistence type="predicted"/>
<evidence type="ECO:0000313" key="5">
    <source>
        <dbReference type="Proteomes" id="UP000245946"/>
    </source>
</evidence>
<dbReference type="GeneID" id="37271151"/>
<organism evidence="4 5">
    <name type="scientific">Tilletiopsis washingtonensis</name>
    <dbReference type="NCBI Taxonomy" id="58919"/>
    <lineage>
        <taxon>Eukaryota</taxon>
        <taxon>Fungi</taxon>
        <taxon>Dikarya</taxon>
        <taxon>Basidiomycota</taxon>
        <taxon>Ustilaginomycotina</taxon>
        <taxon>Exobasidiomycetes</taxon>
        <taxon>Entylomatales</taxon>
        <taxon>Entylomatales incertae sedis</taxon>
        <taxon>Tilletiopsis</taxon>
    </lineage>
</organism>
<feature type="compositionally biased region" description="Polar residues" evidence="1">
    <location>
        <begin position="121"/>
        <end position="148"/>
    </location>
</feature>